<keyword evidence="3" id="KW-1185">Reference proteome</keyword>
<reference evidence="2 3" key="1">
    <citation type="submission" date="2019-07" db="EMBL/GenBank/DDBJ databases">
        <title>Luteimonas sp. YD-1 nov., isolated from acidic soil.</title>
        <authorList>
            <person name="Zhou J."/>
        </authorList>
    </citation>
    <scope>NUCLEOTIDE SEQUENCE [LARGE SCALE GENOMIC DNA]</scope>
    <source>
        <strain evidence="2 3">YD-1</strain>
    </source>
</reference>
<evidence type="ECO:0000256" key="1">
    <source>
        <dbReference type="SAM" id="Phobius"/>
    </source>
</evidence>
<dbReference type="OrthoDB" id="5986853at2"/>
<name>A0A5C5U544_9GAMM</name>
<keyword evidence="1" id="KW-0472">Membrane</keyword>
<organism evidence="2 3">
    <name type="scientific">Luteimonas wenzhouensis</name>
    <dbReference type="NCBI Taxonomy" id="2599615"/>
    <lineage>
        <taxon>Bacteria</taxon>
        <taxon>Pseudomonadati</taxon>
        <taxon>Pseudomonadota</taxon>
        <taxon>Gammaproteobacteria</taxon>
        <taxon>Lysobacterales</taxon>
        <taxon>Lysobacteraceae</taxon>
        <taxon>Luteimonas</taxon>
    </lineage>
</organism>
<protein>
    <submittedName>
        <fullName evidence="2">Iron uptake protein</fullName>
    </submittedName>
</protein>
<proteinExistence type="predicted"/>
<keyword evidence="1" id="KW-0812">Transmembrane</keyword>
<feature type="transmembrane region" description="Helical" evidence="1">
    <location>
        <begin position="66"/>
        <end position="89"/>
    </location>
</feature>
<comment type="caution">
    <text evidence="2">The sequence shown here is derived from an EMBL/GenBank/DDBJ whole genome shotgun (WGS) entry which is preliminary data.</text>
</comment>
<accession>A0A5C5U544</accession>
<sequence length="90" mass="9320">MRFASRVLVAVLGGYAFAWGVVAAGTALMYAAGMGFHDAEFLSSLLGVLALLVALLWAFAVRREWLAWVVLPGGGTVLAGVASLVQALLA</sequence>
<evidence type="ECO:0000313" key="3">
    <source>
        <dbReference type="Proteomes" id="UP000315949"/>
    </source>
</evidence>
<evidence type="ECO:0000313" key="2">
    <source>
        <dbReference type="EMBL" id="TWT20968.1"/>
    </source>
</evidence>
<gene>
    <name evidence="2" type="ORF">FQY79_05545</name>
</gene>
<dbReference type="Proteomes" id="UP000315949">
    <property type="component" value="Unassembled WGS sequence"/>
</dbReference>
<feature type="transmembrane region" description="Helical" evidence="1">
    <location>
        <begin position="39"/>
        <end position="59"/>
    </location>
</feature>
<keyword evidence="1" id="KW-1133">Transmembrane helix</keyword>
<dbReference type="EMBL" id="VOHE01000002">
    <property type="protein sequence ID" value="TWT20968.1"/>
    <property type="molecule type" value="Genomic_DNA"/>
</dbReference>
<dbReference type="AlphaFoldDB" id="A0A5C5U544"/>